<dbReference type="PROSITE" id="PS51063">
    <property type="entry name" value="HTH_CRP_2"/>
    <property type="match status" value="1"/>
</dbReference>
<dbReference type="PANTHER" id="PTHR24567">
    <property type="entry name" value="CRP FAMILY TRANSCRIPTIONAL REGULATORY PROTEIN"/>
    <property type="match status" value="1"/>
</dbReference>
<dbReference type="InterPro" id="IPR000595">
    <property type="entry name" value="cNMP-bd_dom"/>
</dbReference>
<dbReference type="AlphaFoldDB" id="A0A372EE52"/>
<sequence length="242" mass="27258">MKLDSPAMSERRQETWGLSPEDVELWLRHDYLADRLRIRKGNLLYGQGEVSPHFFLILSGEVRISCFEEDGQEITIEVMGPNGLCGDAPAFDGLPRFSTAVALRDAEVLRFDARRLREAFATHPELALSLLRIVSIKQRVLAIRLEYAFSLPPEARVLHLLRRVAGIFGTTTAQGREMTVHLTHEQVGRMTGTSRVTVTRVINRLRQRGQLAMNGSRFVILNEGDPPGEGWPETRAEASNTR</sequence>
<dbReference type="Gene3D" id="1.10.10.10">
    <property type="entry name" value="Winged helix-like DNA-binding domain superfamily/Winged helix DNA-binding domain"/>
    <property type="match status" value="1"/>
</dbReference>
<gene>
    <name evidence="7" type="ORF">DY262_21065</name>
</gene>
<evidence type="ECO:0000259" key="6">
    <source>
        <dbReference type="PROSITE" id="PS51063"/>
    </source>
</evidence>
<evidence type="ECO:0000256" key="1">
    <source>
        <dbReference type="ARBA" id="ARBA00023015"/>
    </source>
</evidence>
<comment type="caution">
    <text evidence="7">The sequence shown here is derived from an EMBL/GenBank/DDBJ whole genome shotgun (WGS) entry which is preliminary data.</text>
</comment>
<dbReference type="PANTHER" id="PTHR24567:SF74">
    <property type="entry name" value="HTH-TYPE TRANSCRIPTIONAL REGULATOR ARCR"/>
    <property type="match status" value="1"/>
</dbReference>
<dbReference type="InterPro" id="IPR018490">
    <property type="entry name" value="cNMP-bd_dom_sf"/>
</dbReference>
<reference evidence="7 8" key="1">
    <citation type="submission" date="2018-08" db="EMBL/GenBank/DDBJ databases">
        <title>Hydrogenophaga sp. LA-38 isolated from sludge.</title>
        <authorList>
            <person name="Im W.-T."/>
        </authorList>
    </citation>
    <scope>NUCLEOTIDE SEQUENCE [LARGE SCALE GENOMIC DNA]</scope>
    <source>
        <strain evidence="7 8">LA-38</strain>
    </source>
</reference>
<dbReference type="SMART" id="SM00100">
    <property type="entry name" value="cNMP"/>
    <property type="match status" value="1"/>
</dbReference>
<accession>A0A372EE52</accession>
<feature type="domain" description="HTH crp-type" evidence="6">
    <location>
        <begin position="151"/>
        <end position="224"/>
    </location>
</feature>
<proteinExistence type="predicted"/>
<evidence type="ECO:0000256" key="4">
    <source>
        <dbReference type="SAM" id="MobiDB-lite"/>
    </source>
</evidence>
<dbReference type="CDD" id="cd00038">
    <property type="entry name" value="CAP_ED"/>
    <property type="match status" value="1"/>
</dbReference>
<dbReference type="SMART" id="SM00419">
    <property type="entry name" value="HTH_CRP"/>
    <property type="match status" value="1"/>
</dbReference>
<evidence type="ECO:0000313" key="7">
    <source>
        <dbReference type="EMBL" id="RFP75577.1"/>
    </source>
</evidence>
<evidence type="ECO:0000313" key="8">
    <source>
        <dbReference type="Proteomes" id="UP000261931"/>
    </source>
</evidence>
<dbReference type="InterPro" id="IPR036388">
    <property type="entry name" value="WH-like_DNA-bd_sf"/>
</dbReference>
<evidence type="ECO:0000259" key="5">
    <source>
        <dbReference type="PROSITE" id="PS50042"/>
    </source>
</evidence>
<evidence type="ECO:0000256" key="2">
    <source>
        <dbReference type="ARBA" id="ARBA00023125"/>
    </source>
</evidence>
<name>A0A372EE52_9BURK</name>
<dbReference type="InterPro" id="IPR012318">
    <property type="entry name" value="HTH_CRP"/>
</dbReference>
<organism evidence="7 8">
    <name type="scientific">Hydrogenophaga borbori</name>
    <dbReference type="NCBI Taxonomy" id="2294117"/>
    <lineage>
        <taxon>Bacteria</taxon>
        <taxon>Pseudomonadati</taxon>
        <taxon>Pseudomonadota</taxon>
        <taxon>Betaproteobacteria</taxon>
        <taxon>Burkholderiales</taxon>
        <taxon>Comamonadaceae</taxon>
        <taxon>Hydrogenophaga</taxon>
    </lineage>
</organism>
<dbReference type="RefSeq" id="WP_116961014.1">
    <property type="nucleotide sequence ID" value="NZ_QVLS01000019.1"/>
</dbReference>
<dbReference type="PROSITE" id="PS50042">
    <property type="entry name" value="CNMP_BINDING_3"/>
    <property type="match status" value="1"/>
</dbReference>
<dbReference type="InterPro" id="IPR036390">
    <property type="entry name" value="WH_DNA-bd_sf"/>
</dbReference>
<keyword evidence="2" id="KW-0238">DNA-binding</keyword>
<dbReference type="InterPro" id="IPR050397">
    <property type="entry name" value="Env_Response_Regulators"/>
</dbReference>
<dbReference type="InterPro" id="IPR014710">
    <property type="entry name" value="RmlC-like_jellyroll"/>
</dbReference>
<dbReference type="Pfam" id="PF00027">
    <property type="entry name" value="cNMP_binding"/>
    <property type="match status" value="1"/>
</dbReference>
<keyword evidence="1" id="KW-0805">Transcription regulation</keyword>
<dbReference type="GO" id="GO:0005829">
    <property type="term" value="C:cytosol"/>
    <property type="evidence" value="ECO:0007669"/>
    <property type="project" value="TreeGrafter"/>
</dbReference>
<dbReference type="Pfam" id="PF13545">
    <property type="entry name" value="HTH_Crp_2"/>
    <property type="match status" value="1"/>
</dbReference>
<dbReference type="EMBL" id="QVLS01000019">
    <property type="protein sequence ID" value="RFP75577.1"/>
    <property type="molecule type" value="Genomic_DNA"/>
</dbReference>
<dbReference type="GO" id="GO:0003677">
    <property type="term" value="F:DNA binding"/>
    <property type="evidence" value="ECO:0007669"/>
    <property type="project" value="UniProtKB-KW"/>
</dbReference>
<dbReference type="SUPFAM" id="SSF51206">
    <property type="entry name" value="cAMP-binding domain-like"/>
    <property type="match status" value="1"/>
</dbReference>
<dbReference type="Proteomes" id="UP000261931">
    <property type="component" value="Unassembled WGS sequence"/>
</dbReference>
<dbReference type="Gene3D" id="2.60.120.10">
    <property type="entry name" value="Jelly Rolls"/>
    <property type="match status" value="1"/>
</dbReference>
<keyword evidence="8" id="KW-1185">Reference proteome</keyword>
<protein>
    <submittedName>
        <fullName evidence="7">Crp/Fnr family transcriptional regulator</fullName>
    </submittedName>
</protein>
<evidence type="ECO:0000256" key="3">
    <source>
        <dbReference type="ARBA" id="ARBA00023163"/>
    </source>
</evidence>
<keyword evidence="3" id="KW-0804">Transcription</keyword>
<feature type="domain" description="Cyclic nucleotide-binding" evidence="5">
    <location>
        <begin position="30"/>
        <end position="118"/>
    </location>
</feature>
<feature type="region of interest" description="Disordered" evidence="4">
    <location>
        <begin position="223"/>
        <end position="242"/>
    </location>
</feature>
<dbReference type="SUPFAM" id="SSF46785">
    <property type="entry name" value="Winged helix' DNA-binding domain"/>
    <property type="match status" value="1"/>
</dbReference>
<dbReference type="GO" id="GO:0003700">
    <property type="term" value="F:DNA-binding transcription factor activity"/>
    <property type="evidence" value="ECO:0007669"/>
    <property type="project" value="TreeGrafter"/>
</dbReference>